<evidence type="ECO:0000313" key="2">
    <source>
        <dbReference type="EMBL" id="TWT28733.1"/>
    </source>
</evidence>
<comment type="caution">
    <text evidence="2">The sequence shown here is derived from an EMBL/GenBank/DDBJ whole genome shotgun (WGS) entry which is preliminary data.</text>
</comment>
<dbReference type="EMBL" id="VOHM01000003">
    <property type="protein sequence ID" value="TWT28733.1"/>
    <property type="molecule type" value="Genomic_DNA"/>
</dbReference>
<reference evidence="2 3" key="1">
    <citation type="submission" date="2019-08" db="EMBL/GenBank/DDBJ databases">
        <authorList>
            <person name="Lei W."/>
        </authorList>
    </citation>
    <scope>NUCLEOTIDE SEQUENCE [LARGE SCALE GENOMIC DNA]</scope>
    <source>
        <strain evidence="2 3">CCUG 58627</strain>
    </source>
</reference>
<keyword evidence="1" id="KW-1133">Transmembrane helix</keyword>
<sequence length="213" mass="22343">MRIAAVFLGLGGAALWGVSRLPWLTVNVFDDKSGESTQDLVGAVWSTELTALALVLLAAMVAGLVLRRTARRIIGIVGALAAVAASWQPLVLLAGQPDLARAKNILTSGAATERTQAPVMISPWAEVTGADVHVLGPALAFVACGVALFGGVLLAMRPGVDTAKSHTYERTSSRHERLEQDLAEAPDSGRVLWDALDADVDPTDLDSTDIDPK</sequence>
<accession>A0A5C5UTA2</accession>
<dbReference type="InterPro" id="IPR011746">
    <property type="entry name" value="Trp_synth-assoc_CHP"/>
</dbReference>
<evidence type="ECO:0000256" key="1">
    <source>
        <dbReference type="SAM" id="Phobius"/>
    </source>
</evidence>
<protein>
    <submittedName>
        <fullName evidence="2">TIGR02234 family membrane protein</fullName>
    </submittedName>
</protein>
<feature type="transmembrane region" description="Helical" evidence="1">
    <location>
        <begin position="44"/>
        <end position="66"/>
    </location>
</feature>
<dbReference type="InterPro" id="IPR019051">
    <property type="entry name" value="Trp_biosyn_TM_oprn/chp"/>
</dbReference>
<feature type="transmembrane region" description="Helical" evidence="1">
    <location>
        <begin position="134"/>
        <end position="156"/>
    </location>
</feature>
<keyword evidence="3" id="KW-1185">Reference proteome</keyword>
<feature type="transmembrane region" description="Helical" evidence="1">
    <location>
        <begin position="73"/>
        <end position="94"/>
    </location>
</feature>
<keyword evidence="1" id="KW-0472">Membrane</keyword>
<dbReference type="AlphaFoldDB" id="A0A5C5UTA2"/>
<dbReference type="NCBIfam" id="TIGR02234">
    <property type="entry name" value="trp_oprn_chp"/>
    <property type="match status" value="1"/>
</dbReference>
<proteinExistence type="predicted"/>
<organism evidence="2 3">
    <name type="scientific">Corynebacterium canis</name>
    <dbReference type="NCBI Taxonomy" id="679663"/>
    <lineage>
        <taxon>Bacteria</taxon>
        <taxon>Bacillati</taxon>
        <taxon>Actinomycetota</taxon>
        <taxon>Actinomycetes</taxon>
        <taxon>Mycobacteriales</taxon>
        <taxon>Corynebacteriaceae</taxon>
        <taxon>Corynebacterium</taxon>
    </lineage>
</organism>
<dbReference type="RefSeq" id="WP_146323495.1">
    <property type="nucleotide sequence ID" value="NZ_BAABLR010000027.1"/>
</dbReference>
<evidence type="ECO:0000313" key="3">
    <source>
        <dbReference type="Proteomes" id="UP000320791"/>
    </source>
</evidence>
<name>A0A5C5UTA2_9CORY</name>
<dbReference type="Pfam" id="PF09534">
    <property type="entry name" value="Trp_oprn_chp"/>
    <property type="match status" value="1"/>
</dbReference>
<dbReference type="Proteomes" id="UP000320791">
    <property type="component" value="Unassembled WGS sequence"/>
</dbReference>
<dbReference type="OrthoDB" id="4372702at2"/>
<keyword evidence="1" id="KW-0812">Transmembrane</keyword>
<gene>
    <name evidence="2" type="ORF">FRX94_02270</name>
</gene>